<name>A0ABT3Z7M5_9HYPH</name>
<dbReference type="PANTHER" id="PTHR11712:SF336">
    <property type="entry name" value="3-OXOACYL-[ACYL-CARRIER-PROTEIN] SYNTHASE, MITOCHONDRIAL"/>
    <property type="match status" value="1"/>
</dbReference>
<dbReference type="GO" id="GO:0004315">
    <property type="term" value="F:3-oxoacyl-[acyl-carrier-protein] synthase activity"/>
    <property type="evidence" value="ECO:0007669"/>
    <property type="project" value="UniProtKB-EC"/>
</dbReference>
<dbReference type="InterPro" id="IPR014030">
    <property type="entry name" value="Ketoacyl_synth_N"/>
</dbReference>
<dbReference type="InterPro" id="IPR000794">
    <property type="entry name" value="Beta-ketoacyl_synthase"/>
</dbReference>
<reference evidence="3" key="1">
    <citation type="submission" date="2022-10" db="EMBL/GenBank/DDBJ databases">
        <title>Hoeflea sp. G2-23, isolated from marine algae.</title>
        <authorList>
            <person name="Kristyanto S."/>
            <person name="Kim J.M."/>
            <person name="Jeon C.O."/>
        </authorList>
    </citation>
    <scope>NUCLEOTIDE SEQUENCE</scope>
    <source>
        <strain evidence="3">G2-23</strain>
    </source>
</reference>
<dbReference type="Proteomes" id="UP001073227">
    <property type="component" value="Unassembled WGS sequence"/>
</dbReference>
<comment type="caution">
    <text evidence="3">The sequence shown here is derived from an EMBL/GenBank/DDBJ whole genome shotgun (WGS) entry which is preliminary data.</text>
</comment>
<dbReference type="Gene3D" id="3.40.47.10">
    <property type="match status" value="1"/>
</dbReference>
<evidence type="ECO:0000313" key="3">
    <source>
        <dbReference type="EMBL" id="MCY0147706.1"/>
    </source>
</evidence>
<dbReference type="InterPro" id="IPR016039">
    <property type="entry name" value="Thiolase-like"/>
</dbReference>
<evidence type="ECO:0000259" key="2">
    <source>
        <dbReference type="Pfam" id="PF00109"/>
    </source>
</evidence>
<evidence type="ECO:0000313" key="4">
    <source>
        <dbReference type="Proteomes" id="UP001073227"/>
    </source>
</evidence>
<dbReference type="EMBL" id="JAOVZR010000001">
    <property type="protein sequence ID" value="MCY0147706.1"/>
    <property type="molecule type" value="Genomic_DNA"/>
</dbReference>
<dbReference type="NCBIfam" id="NF005084">
    <property type="entry name" value="PRK06519.1"/>
    <property type="match status" value="1"/>
</dbReference>
<dbReference type="PANTHER" id="PTHR11712">
    <property type="entry name" value="POLYKETIDE SYNTHASE-RELATED"/>
    <property type="match status" value="1"/>
</dbReference>
<proteinExistence type="predicted"/>
<dbReference type="RefSeq" id="WP_267653303.1">
    <property type="nucleotide sequence ID" value="NZ_JAOVZR010000001.1"/>
</dbReference>
<dbReference type="Pfam" id="PF00109">
    <property type="entry name" value="ketoacyl-synt"/>
    <property type="match status" value="1"/>
</dbReference>
<keyword evidence="4" id="KW-1185">Reference proteome</keyword>
<feature type="domain" description="Beta-ketoacyl synthase-like N-terminal" evidence="2">
    <location>
        <begin position="6"/>
        <end position="256"/>
    </location>
</feature>
<evidence type="ECO:0000256" key="1">
    <source>
        <dbReference type="ARBA" id="ARBA00022679"/>
    </source>
</evidence>
<dbReference type="SUPFAM" id="SSF53901">
    <property type="entry name" value="Thiolase-like"/>
    <property type="match status" value="2"/>
</dbReference>
<keyword evidence="3" id="KW-0012">Acyltransferase</keyword>
<organism evidence="3 4">
    <name type="scientific">Hoeflea algicola</name>
    <dbReference type="NCBI Taxonomy" id="2983763"/>
    <lineage>
        <taxon>Bacteria</taxon>
        <taxon>Pseudomonadati</taxon>
        <taxon>Pseudomonadota</taxon>
        <taxon>Alphaproteobacteria</taxon>
        <taxon>Hyphomicrobiales</taxon>
        <taxon>Rhizobiaceae</taxon>
        <taxon>Hoeflea</taxon>
    </lineage>
</organism>
<gene>
    <name evidence="3" type="ORF">OEG84_08240</name>
</gene>
<dbReference type="EC" id="2.3.1.179" evidence="3"/>
<keyword evidence="1 3" id="KW-0808">Transferase</keyword>
<protein>
    <submittedName>
        <fullName evidence="3">Beta-ketoacyl-ACP synthase</fullName>
        <ecNumber evidence="3">2.3.1.179</ecNumber>
    </submittedName>
</protein>
<sequence>MTQTNRDVVVTGVGLVTTLGVGGDAHRVLLMGDSDPKNTADSERFAPYTIFPLPEIDWSEQIPRRGDQRQMENWQRLGVFAAGLALDDAGFKDDLEACASMDMIVAAGGGERDVAVDTLIIEEGRKRNDREHLLNEKLTTELRPTLFLAQLSNLMAGNISIVHKVTGSSRTLMGEQGAGISAVETAHARIAAGQSTHCLVGGAFVAERIDQLMVMESVQGLAKGPLQSFWDENGDATGMNLGSAGAFLVLESREHAEARGARIYARIDAVQGDRGPRQEDRMEQRLGRLADETGASEATGDAIVFCGASGFPELSGRERRFLQSRLPGVPVRTYGAMLGHSVEAQFTTGVALACLALDADQPIRPMAPGTDAVMQAAAKSAIVTTIGHFRGEGIARLSKMS</sequence>
<accession>A0ABT3Z7M5</accession>